<dbReference type="InterPro" id="IPR017932">
    <property type="entry name" value="GATase_2_dom"/>
</dbReference>
<dbReference type="InterPro" id="IPR026869">
    <property type="entry name" value="EgtC-like"/>
</dbReference>
<sequence length="267" mass="28826">MCRLLGYVTAEPTSLVDLLGREDFAAFTALTSVHDDGWGMAWYDAGDGRLHHARSARSAENDRSYAELAEQPLARVGIVHLRWATPGIPIRVENSHPFVDGQLAMAHNGSIAPLDRLEALLTPASRAKLLGGTDSERYFRYVVQCIEAAGDEATGLGEAVTTLSAEFPHASLNALLLTPGRLRAVHVNSRATPPSMLKDLRGMGIAAEPIRHTDDDYFAMDFRRTPEGTQVISSGIDPDGWTPVSDDSVGVIDVQSGELEWLAPAPS</sequence>
<comment type="caution">
    <text evidence="3">The sequence shown here is derived from an EMBL/GenBank/DDBJ whole genome shotgun (WGS) entry which is preliminary data.</text>
</comment>
<dbReference type="Pfam" id="PF13230">
    <property type="entry name" value="GATase_4"/>
    <property type="match status" value="1"/>
</dbReference>
<feature type="domain" description="Glutamine amidotransferase type-2" evidence="2">
    <location>
        <begin position="2"/>
        <end position="267"/>
    </location>
</feature>
<keyword evidence="1 3" id="KW-0315">Glutamine amidotransferase</keyword>
<evidence type="ECO:0000313" key="4">
    <source>
        <dbReference type="Proteomes" id="UP000655410"/>
    </source>
</evidence>
<dbReference type="InterPro" id="IPR029055">
    <property type="entry name" value="Ntn_hydrolases_N"/>
</dbReference>
<evidence type="ECO:0000259" key="2">
    <source>
        <dbReference type="PROSITE" id="PS51278"/>
    </source>
</evidence>
<accession>A0ABQ2NDS7</accession>
<keyword evidence="4" id="KW-1185">Reference proteome</keyword>
<dbReference type="Proteomes" id="UP000655410">
    <property type="component" value="Unassembled WGS sequence"/>
</dbReference>
<dbReference type="RefSeq" id="WP_188784849.1">
    <property type="nucleotide sequence ID" value="NZ_BMNI01000009.1"/>
</dbReference>
<evidence type="ECO:0000313" key="3">
    <source>
        <dbReference type="EMBL" id="GGO92814.1"/>
    </source>
</evidence>
<protein>
    <submittedName>
        <fullName evidence="3">Class II glutamine amidotransferase</fullName>
    </submittedName>
</protein>
<name>A0ABQ2NDS7_9ACTN</name>
<gene>
    <name evidence="3" type="ORF">GCM10011584_30090</name>
</gene>
<reference evidence="4" key="1">
    <citation type="journal article" date="2019" name="Int. J. Syst. Evol. Microbiol.">
        <title>The Global Catalogue of Microorganisms (GCM) 10K type strain sequencing project: providing services to taxonomists for standard genome sequencing and annotation.</title>
        <authorList>
            <consortium name="The Broad Institute Genomics Platform"/>
            <consortium name="The Broad Institute Genome Sequencing Center for Infectious Disease"/>
            <person name="Wu L."/>
            <person name="Ma J."/>
        </authorList>
    </citation>
    <scope>NUCLEOTIDE SEQUENCE [LARGE SCALE GENOMIC DNA]</scope>
    <source>
        <strain evidence="4">CGMCC 4.7371</strain>
    </source>
</reference>
<dbReference type="PANTHER" id="PTHR42824:SF1">
    <property type="entry name" value="GLUTAMINE AMIDOTRANSFERASE YAFJ-RELATED"/>
    <property type="match status" value="1"/>
</dbReference>
<proteinExistence type="predicted"/>
<dbReference type="SUPFAM" id="SSF56235">
    <property type="entry name" value="N-terminal nucleophile aminohydrolases (Ntn hydrolases)"/>
    <property type="match status" value="1"/>
</dbReference>
<dbReference type="Gene3D" id="3.60.20.10">
    <property type="entry name" value="Glutamine Phosphoribosylpyrophosphate, subunit 1, domain 1"/>
    <property type="match status" value="1"/>
</dbReference>
<dbReference type="PROSITE" id="PS51278">
    <property type="entry name" value="GATASE_TYPE_2"/>
    <property type="match status" value="1"/>
</dbReference>
<dbReference type="PANTHER" id="PTHR42824">
    <property type="entry name" value="GLUTAMINE AMIDOTRANSFERASE"/>
    <property type="match status" value="1"/>
</dbReference>
<dbReference type="CDD" id="cd01908">
    <property type="entry name" value="YafJ"/>
    <property type="match status" value="1"/>
</dbReference>
<evidence type="ECO:0000256" key="1">
    <source>
        <dbReference type="ARBA" id="ARBA00022962"/>
    </source>
</evidence>
<dbReference type="EMBL" id="BMNI01000009">
    <property type="protein sequence ID" value="GGO92814.1"/>
    <property type="molecule type" value="Genomic_DNA"/>
</dbReference>
<organism evidence="3 4">
    <name type="scientific">Nocardioides phosphati</name>
    <dbReference type="NCBI Taxonomy" id="1867775"/>
    <lineage>
        <taxon>Bacteria</taxon>
        <taxon>Bacillati</taxon>
        <taxon>Actinomycetota</taxon>
        <taxon>Actinomycetes</taxon>
        <taxon>Propionibacteriales</taxon>
        <taxon>Nocardioidaceae</taxon>
        <taxon>Nocardioides</taxon>
    </lineage>
</organism>